<organism evidence="5 6">
    <name type="scientific">Rossellomorea marisflavi</name>
    <dbReference type="NCBI Taxonomy" id="189381"/>
    <lineage>
        <taxon>Bacteria</taxon>
        <taxon>Bacillati</taxon>
        <taxon>Bacillota</taxon>
        <taxon>Bacilli</taxon>
        <taxon>Bacillales</taxon>
        <taxon>Bacillaceae</taxon>
        <taxon>Rossellomorea</taxon>
    </lineage>
</organism>
<dbReference type="InterPro" id="IPR050763">
    <property type="entry name" value="ABC_transporter_ATP-binding"/>
</dbReference>
<comment type="similarity">
    <text evidence="1">Belongs to the ABC transporter superfamily.</text>
</comment>
<dbReference type="GO" id="GO:0005524">
    <property type="term" value="F:ATP binding"/>
    <property type="evidence" value="ECO:0007669"/>
    <property type="project" value="UniProtKB-KW"/>
</dbReference>
<dbReference type="Proteomes" id="UP000076510">
    <property type="component" value="Unassembled WGS sequence"/>
</dbReference>
<dbReference type="Pfam" id="PF00005">
    <property type="entry name" value="ABC_tran"/>
    <property type="match status" value="1"/>
</dbReference>
<sequence length="319" mass="36728">MIEVKDLSKSYLSKKNRVDVLKNVSFCINQGEVVGLLGSNGAGKTTLIKSLCGLIEPDAGQVTIRNLAVNHQDKRALKYISSVLEGNRNLYWRLTVKENIEYFLGNRGISRKSISIEMNNFLKKFSLLEKKNELVKNLSRGMQQKVAIIIALMSQTEVLLLDEPTLGLDVEANNEIRNFLKEIVKTEKKTILISSHDMNLIERLCDRVIIINKGEVVTDDSVENLLRLFQAISYQFIVDRPLKEEQNEKLRQRYPTMRSGFIEGNHTLEFTILEKKDFYQIVEMLKGFHVFIESIDKHQINFEQVFLTLVKGERQYATI</sequence>
<dbReference type="AlphaFoldDB" id="A0A163LVD0"/>
<protein>
    <submittedName>
        <fullName evidence="5">ABC transporter ATP-binding protein</fullName>
    </submittedName>
</protein>
<dbReference type="PANTHER" id="PTHR42711:SF5">
    <property type="entry name" value="ABC TRANSPORTER ATP-BINDING PROTEIN NATA"/>
    <property type="match status" value="1"/>
</dbReference>
<dbReference type="CDD" id="cd03230">
    <property type="entry name" value="ABC_DR_subfamily_A"/>
    <property type="match status" value="1"/>
</dbReference>
<evidence type="ECO:0000256" key="1">
    <source>
        <dbReference type="ARBA" id="ARBA00005417"/>
    </source>
</evidence>
<keyword evidence="2" id="KW-0813">Transport</keyword>
<dbReference type="EMBL" id="LQQY01000009">
    <property type="protein sequence ID" value="KZE51147.1"/>
    <property type="molecule type" value="Genomic_DNA"/>
</dbReference>
<dbReference type="PANTHER" id="PTHR42711">
    <property type="entry name" value="ABC TRANSPORTER ATP-BINDING PROTEIN"/>
    <property type="match status" value="1"/>
</dbReference>
<evidence type="ECO:0000256" key="2">
    <source>
        <dbReference type="ARBA" id="ARBA00022448"/>
    </source>
</evidence>
<accession>A0A163LVD0</accession>
<evidence type="ECO:0000313" key="5">
    <source>
        <dbReference type="EMBL" id="KZE51147.1"/>
    </source>
</evidence>
<dbReference type="PROSITE" id="PS50893">
    <property type="entry name" value="ABC_TRANSPORTER_2"/>
    <property type="match status" value="1"/>
</dbReference>
<gene>
    <name evidence="5" type="ORF">AV649_17450</name>
</gene>
<evidence type="ECO:0000256" key="4">
    <source>
        <dbReference type="ARBA" id="ARBA00022840"/>
    </source>
</evidence>
<reference evidence="6" key="1">
    <citation type="submission" date="2016-01" db="EMBL/GenBank/DDBJ databases">
        <title>Whole genome sequencing of Bhargavaea cecembensis T14.</title>
        <authorList>
            <person name="Hong K.W."/>
        </authorList>
    </citation>
    <scope>NUCLEOTIDE SEQUENCE [LARGE SCALE GENOMIC DNA]</scope>
    <source>
        <strain evidence="6">M19</strain>
    </source>
</reference>
<dbReference type="SMART" id="SM00382">
    <property type="entry name" value="AAA"/>
    <property type="match status" value="1"/>
</dbReference>
<proteinExistence type="inferred from homology"/>
<dbReference type="GO" id="GO:0016887">
    <property type="term" value="F:ATP hydrolysis activity"/>
    <property type="evidence" value="ECO:0007669"/>
    <property type="project" value="InterPro"/>
</dbReference>
<dbReference type="GeneID" id="89533181"/>
<keyword evidence="3" id="KW-0547">Nucleotide-binding</keyword>
<dbReference type="InterPro" id="IPR003593">
    <property type="entry name" value="AAA+_ATPase"/>
</dbReference>
<keyword evidence="4 5" id="KW-0067">ATP-binding</keyword>
<dbReference type="Gene3D" id="3.40.50.300">
    <property type="entry name" value="P-loop containing nucleotide triphosphate hydrolases"/>
    <property type="match status" value="1"/>
</dbReference>
<evidence type="ECO:0000256" key="3">
    <source>
        <dbReference type="ARBA" id="ARBA00022741"/>
    </source>
</evidence>
<evidence type="ECO:0000313" key="6">
    <source>
        <dbReference type="Proteomes" id="UP000076510"/>
    </source>
</evidence>
<name>A0A163LVD0_9BACI</name>
<dbReference type="OrthoDB" id="9804819at2"/>
<dbReference type="RefSeq" id="WP_063191031.1">
    <property type="nucleotide sequence ID" value="NZ_CP081870.1"/>
</dbReference>
<dbReference type="InterPro" id="IPR027417">
    <property type="entry name" value="P-loop_NTPase"/>
</dbReference>
<dbReference type="InterPro" id="IPR003439">
    <property type="entry name" value="ABC_transporter-like_ATP-bd"/>
</dbReference>
<dbReference type="SUPFAM" id="SSF52540">
    <property type="entry name" value="P-loop containing nucleoside triphosphate hydrolases"/>
    <property type="match status" value="1"/>
</dbReference>
<comment type="caution">
    <text evidence="5">The sequence shown here is derived from an EMBL/GenBank/DDBJ whole genome shotgun (WGS) entry which is preliminary data.</text>
</comment>